<evidence type="ECO:0000259" key="6">
    <source>
        <dbReference type="Pfam" id="PF09368"/>
    </source>
</evidence>
<keyword evidence="4" id="KW-0539">Nucleus</keyword>
<feature type="region of interest" description="Disordered" evidence="5">
    <location>
        <begin position="328"/>
        <end position="348"/>
    </location>
</feature>
<evidence type="ECO:0000256" key="2">
    <source>
        <dbReference type="ARBA" id="ARBA00010979"/>
    </source>
</evidence>
<dbReference type="Pfam" id="PF09368">
    <property type="entry name" value="Sas10"/>
    <property type="match status" value="1"/>
</dbReference>
<reference evidence="7 8" key="1">
    <citation type="journal article" date="2018" name="PLoS Genet.">
        <title>Population sequencing reveals clonal diversity and ancestral inbreeding in the grapevine cultivar Chardonnay.</title>
        <authorList>
            <person name="Roach M.J."/>
            <person name="Johnson D.L."/>
            <person name="Bohlmann J."/>
            <person name="van Vuuren H.J."/>
            <person name="Jones S.J."/>
            <person name="Pretorius I.S."/>
            <person name="Schmidt S.A."/>
            <person name="Borneman A.R."/>
        </authorList>
    </citation>
    <scope>NUCLEOTIDE SEQUENCE [LARGE SCALE GENOMIC DNA]</scope>
    <source>
        <strain evidence="8">cv. Chardonnay</strain>
        <tissue evidence="7">Leaf</tissue>
    </source>
</reference>
<dbReference type="PANTHER" id="PTHR13237:SF8">
    <property type="entry name" value="SOMETHING ABOUT SILENCING PROTEIN 10"/>
    <property type="match status" value="1"/>
</dbReference>
<evidence type="ECO:0000256" key="3">
    <source>
        <dbReference type="ARBA" id="ARBA00022553"/>
    </source>
</evidence>
<evidence type="ECO:0000313" key="8">
    <source>
        <dbReference type="Proteomes" id="UP000288805"/>
    </source>
</evidence>
<evidence type="ECO:0000313" key="7">
    <source>
        <dbReference type="EMBL" id="RVW88524.1"/>
    </source>
</evidence>
<comment type="subcellular location">
    <subcellularLocation>
        <location evidence="1">Nucleus</location>
    </subcellularLocation>
</comment>
<dbReference type="Proteomes" id="UP000288805">
    <property type="component" value="Unassembled WGS sequence"/>
</dbReference>
<dbReference type="GO" id="GO:0005634">
    <property type="term" value="C:nucleus"/>
    <property type="evidence" value="ECO:0007669"/>
    <property type="project" value="UniProtKB-SubCell"/>
</dbReference>
<protein>
    <submittedName>
        <fullName evidence="7">Something about silencing protein 10</fullName>
    </submittedName>
</protein>
<gene>
    <name evidence="7" type="primary">Sas10_0</name>
    <name evidence="7" type="ORF">CK203_033081</name>
</gene>
<dbReference type="InterPro" id="IPR007146">
    <property type="entry name" value="Sas10/Utp3/C1D"/>
</dbReference>
<feature type="compositionally biased region" description="Basic residues" evidence="5">
    <location>
        <begin position="46"/>
        <end position="55"/>
    </location>
</feature>
<evidence type="ECO:0000256" key="4">
    <source>
        <dbReference type="ARBA" id="ARBA00023242"/>
    </source>
</evidence>
<accession>A0A438HVN3</accession>
<evidence type="ECO:0000256" key="5">
    <source>
        <dbReference type="SAM" id="MobiDB-lite"/>
    </source>
</evidence>
<organism evidence="7 8">
    <name type="scientific">Vitis vinifera</name>
    <name type="common">Grape</name>
    <dbReference type="NCBI Taxonomy" id="29760"/>
    <lineage>
        <taxon>Eukaryota</taxon>
        <taxon>Viridiplantae</taxon>
        <taxon>Streptophyta</taxon>
        <taxon>Embryophyta</taxon>
        <taxon>Tracheophyta</taxon>
        <taxon>Spermatophyta</taxon>
        <taxon>Magnoliopsida</taxon>
        <taxon>eudicotyledons</taxon>
        <taxon>Gunneridae</taxon>
        <taxon>Pentapetalae</taxon>
        <taxon>rosids</taxon>
        <taxon>Vitales</taxon>
        <taxon>Vitaceae</taxon>
        <taxon>Viteae</taxon>
        <taxon>Vitis</taxon>
    </lineage>
</organism>
<comment type="caution">
    <text evidence="7">The sequence shown here is derived from an EMBL/GenBank/DDBJ whole genome shotgun (WGS) entry which is preliminary data.</text>
</comment>
<comment type="similarity">
    <text evidence="2">Belongs to the SAS10 family.</text>
</comment>
<feature type="region of interest" description="Disordered" evidence="5">
    <location>
        <begin position="1"/>
        <end position="25"/>
    </location>
</feature>
<proteinExistence type="inferred from homology"/>
<dbReference type="AlphaFoldDB" id="A0A438HVN3"/>
<dbReference type="Pfam" id="PF04000">
    <property type="entry name" value="Sas10_Utp3"/>
    <property type="match status" value="1"/>
</dbReference>
<feature type="compositionally biased region" description="Acidic residues" evidence="5">
    <location>
        <begin position="490"/>
        <end position="502"/>
    </location>
</feature>
<dbReference type="PANTHER" id="PTHR13237">
    <property type="entry name" value="SOMETHING ABOUT SILENCING PROTEIN 10-RELATED"/>
    <property type="match status" value="1"/>
</dbReference>
<sequence>MRIGEESLPPRFGISDLPPDSGDVTLDTCDDAIPYFFMDRKEGPRKQKNPKRGTCRARIAQTGRKGGWSASGEPGGGSASPESGSRSLTRRRVRCSRRPEKRAWAARGWVSGSGALGQIGDLLQALLAGLMAGMRVREREREMIGLRYGQKDLAGMSDGLNKSSAPELVGLLSELNDALEQLEGKVNPLLAKHSDEFMFVKVKGQNTKEGTRYLEVKQILLLAYCQAITFYLLLKSEGQPVRDHPVIARLVEIKSLLDKVSHAWHVGKMKQLDENLPSDLEEFLDKSHGAETKEMLVREASKLASDSFTKEHESAQKQEIVMHKKAAKSVDEMRESKEGKSKRQNDQVGLQRMEMLKVRAALEDKLKQKGVFSSITPKPDRAQKRLQPVNRQLETLDDFDDDAMDVEGRTGGLTNGQAGSLPSSKLSHLVSANVKKPKIVSGDDDLPKRDDIGERRRKHELRVLAGAGIEPMDDDEDGIGTIDVDKDANMDDNDSGTEESEDEFYKQVKQLRAAKLAAKEEIYSRTSAAQTSAEPEILEDGKRQISYQMEKNKGLTRARKKLTKNPRKKYKLKHQKAVVRRKGQVREIRKATGPYGGEATGINVGITRSIRFKG</sequence>
<dbReference type="EMBL" id="QGNW01000172">
    <property type="protein sequence ID" value="RVW88524.1"/>
    <property type="molecule type" value="Genomic_DNA"/>
</dbReference>
<feature type="region of interest" description="Disordered" evidence="5">
    <location>
        <begin position="37"/>
        <end position="94"/>
    </location>
</feature>
<keyword evidence="3" id="KW-0597">Phosphoprotein</keyword>
<evidence type="ECO:0000256" key="1">
    <source>
        <dbReference type="ARBA" id="ARBA00004123"/>
    </source>
</evidence>
<dbReference type="InterPro" id="IPR018972">
    <property type="entry name" value="Sas10_C_dom"/>
</dbReference>
<feature type="region of interest" description="Disordered" evidence="5">
    <location>
        <begin position="483"/>
        <end position="502"/>
    </location>
</feature>
<name>A0A438HVN3_VITVI</name>
<feature type="compositionally biased region" description="Basic and acidic residues" evidence="5">
    <location>
        <begin position="328"/>
        <end position="345"/>
    </location>
</feature>
<feature type="domain" description="Sas10 C-terminal" evidence="6">
    <location>
        <begin position="539"/>
        <end position="612"/>
    </location>
</feature>